<protein>
    <submittedName>
        <fullName evidence="1">DUF5958 family protein</fullName>
    </submittedName>
</protein>
<name>A0ABY9UWH0_9ACTN</name>
<evidence type="ECO:0000313" key="2">
    <source>
        <dbReference type="Proteomes" id="UP001305606"/>
    </source>
</evidence>
<gene>
    <name evidence="1" type="ORF">PS467_10940</name>
</gene>
<reference evidence="1 2" key="1">
    <citation type="submission" date="2023-02" db="EMBL/GenBank/DDBJ databases">
        <title>Streptomyces sp. SCA4-21 with antifungal activity against Fusarium oxysporum f. sp. cubense, Streptomyces sp. SCA2-17 with antifungal activity against Fusarium oxysporum f. sp. cubense.</title>
        <authorList>
            <person name="Qi D."/>
        </authorList>
    </citation>
    <scope>NUCLEOTIDE SEQUENCE [LARGE SCALE GENOMIC DNA]</scope>
    <source>
        <strain evidence="1 2">SCA4-21</strain>
    </source>
</reference>
<sequence length="127" mass="14510">MKEPERMINEVAQGLRGMDEAVSWFHSLDRDEQRAVLQEVVRYAMQAHVTAEDGRNGLARSGLKSTMTPAVLIAREPVLEQMGKIINLPPSEYPRSFRVLLSTFAVADTRRRETECRGACIHYWHNL</sequence>
<dbReference type="Pfam" id="PF19383">
    <property type="entry name" value="DUF5958"/>
    <property type="match status" value="1"/>
</dbReference>
<evidence type="ECO:0000313" key="1">
    <source>
        <dbReference type="EMBL" id="WNE95808.1"/>
    </source>
</evidence>
<dbReference type="EMBL" id="CP117522">
    <property type="protein sequence ID" value="WNE95808.1"/>
    <property type="molecule type" value="Genomic_DNA"/>
</dbReference>
<dbReference type="RefSeq" id="WP_311035101.1">
    <property type="nucleotide sequence ID" value="NZ_CP117522.1"/>
</dbReference>
<proteinExistence type="predicted"/>
<keyword evidence="2" id="KW-1185">Reference proteome</keyword>
<organism evidence="1 2">
    <name type="scientific">Streptomyces luomodiensis</name>
    <dbReference type="NCBI Taxonomy" id="3026192"/>
    <lineage>
        <taxon>Bacteria</taxon>
        <taxon>Bacillati</taxon>
        <taxon>Actinomycetota</taxon>
        <taxon>Actinomycetes</taxon>
        <taxon>Kitasatosporales</taxon>
        <taxon>Streptomycetaceae</taxon>
        <taxon>Streptomyces</taxon>
    </lineage>
</organism>
<accession>A0ABY9UWH0</accession>
<dbReference type="InterPro" id="IPR046002">
    <property type="entry name" value="DUF5958"/>
</dbReference>
<dbReference type="Proteomes" id="UP001305606">
    <property type="component" value="Chromosome"/>
</dbReference>